<feature type="domain" description="Thioredoxin" evidence="6">
    <location>
        <begin position="232"/>
        <end position="370"/>
    </location>
</feature>
<evidence type="ECO:0000313" key="7">
    <source>
        <dbReference type="EMBL" id="QOW11042.1"/>
    </source>
</evidence>
<comment type="subcellular location">
    <subcellularLocation>
        <location evidence="1">Cell envelope</location>
    </subcellularLocation>
</comment>
<dbReference type="InterPro" id="IPR000866">
    <property type="entry name" value="AhpC/TSA"/>
</dbReference>
<dbReference type="GO" id="GO:0016491">
    <property type="term" value="F:oxidoreductase activity"/>
    <property type="evidence" value="ECO:0007669"/>
    <property type="project" value="InterPro"/>
</dbReference>
<dbReference type="RefSeq" id="WP_193811210.1">
    <property type="nucleotide sequence ID" value="NZ_CP040442.1"/>
</dbReference>
<gene>
    <name evidence="7" type="ORF">Q73A0000_12075</name>
</gene>
<keyword evidence="3" id="KW-1015">Disulfide bond</keyword>
<evidence type="ECO:0000259" key="6">
    <source>
        <dbReference type="PROSITE" id="PS51352"/>
    </source>
</evidence>
<keyword evidence="5" id="KW-0732">Signal</keyword>
<dbReference type="PANTHER" id="PTHR42852:SF6">
    <property type="entry name" value="THIOL:DISULFIDE INTERCHANGE PROTEIN DSBE"/>
    <property type="match status" value="1"/>
</dbReference>
<proteinExistence type="predicted"/>
<evidence type="ECO:0000256" key="5">
    <source>
        <dbReference type="SAM" id="SignalP"/>
    </source>
</evidence>
<evidence type="ECO:0000313" key="8">
    <source>
        <dbReference type="Proteomes" id="UP000594195"/>
    </source>
</evidence>
<evidence type="ECO:0000256" key="4">
    <source>
        <dbReference type="ARBA" id="ARBA00023284"/>
    </source>
</evidence>
<keyword evidence="8" id="KW-1185">Reference proteome</keyword>
<dbReference type="InterPro" id="IPR013766">
    <property type="entry name" value="Thioredoxin_domain"/>
</dbReference>
<dbReference type="InterPro" id="IPR017937">
    <property type="entry name" value="Thioredoxin_CS"/>
</dbReference>
<dbReference type="Proteomes" id="UP000594195">
    <property type="component" value="Chromosome"/>
</dbReference>
<dbReference type="PROSITE" id="PS00194">
    <property type="entry name" value="THIOREDOXIN_1"/>
    <property type="match status" value="1"/>
</dbReference>
<evidence type="ECO:0000256" key="2">
    <source>
        <dbReference type="ARBA" id="ARBA00022748"/>
    </source>
</evidence>
<organism evidence="7 8">
    <name type="scientific">Kaistella flava</name>
    <name type="common">ex Peng et al. 2021</name>
    <dbReference type="NCBI Taxonomy" id="2038776"/>
    <lineage>
        <taxon>Bacteria</taxon>
        <taxon>Pseudomonadati</taxon>
        <taxon>Bacteroidota</taxon>
        <taxon>Flavobacteriia</taxon>
        <taxon>Flavobacteriales</taxon>
        <taxon>Weeksellaceae</taxon>
        <taxon>Chryseobacterium group</taxon>
        <taxon>Kaistella</taxon>
    </lineage>
</organism>
<dbReference type="KEGG" id="kfa:Q73A0000_12075"/>
<dbReference type="InterPro" id="IPR036249">
    <property type="entry name" value="Thioredoxin-like_sf"/>
</dbReference>
<dbReference type="GO" id="GO:0017004">
    <property type="term" value="P:cytochrome complex assembly"/>
    <property type="evidence" value="ECO:0007669"/>
    <property type="project" value="UniProtKB-KW"/>
</dbReference>
<dbReference type="Pfam" id="PF00578">
    <property type="entry name" value="AhpC-TSA"/>
    <property type="match status" value="1"/>
</dbReference>
<dbReference type="InterPro" id="IPR050553">
    <property type="entry name" value="Thioredoxin_ResA/DsbE_sf"/>
</dbReference>
<feature type="signal peptide" evidence="5">
    <location>
        <begin position="1"/>
        <end position="17"/>
    </location>
</feature>
<name>A0A7M2YC69_9FLAO</name>
<dbReference type="GO" id="GO:0030313">
    <property type="term" value="C:cell envelope"/>
    <property type="evidence" value="ECO:0007669"/>
    <property type="project" value="UniProtKB-SubCell"/>
</dbReference>
<sequence length="370" mass="43461">MKHYLFILFFASTILFAQSNFELDLSAKTYVNDSLWFGAPMVRTGFEDLYQFKLVENDKLGDLSKKMNFDFSFYNLTIQNKNILKGKIDYPQPVALMHMSNPPSETDIFFIEKGKYTYELPTITNGLVVNLQTPSNIEYQKLKNYLATVYFKFDDPNRRDSLTSFDKKQELISSYIKEHPNSYVALWEIVNDYTLYNYNPTYLENMEFFSNEIKQSSFYKKLYSKLKIESETMIGKKIPDIYFDKTHSLKEEDFKKHKLTIIDYWSTTCAPCVKGMPELVKLYNDFKDKGVNIITITDENKIDRKALAEKILKKNNAEWTNYFDVNKEFSKRVNATGYPLQFVIDTNGKILARTFGDLDHVRELIVENLK</sequence>
<dbReference type="PANTHER" id="PTHR42852">
    <property type="entry name" value="THIOL:DISULFIDE INTERCHANGE PROTEIN DSBE"/>
    <property type="match status" value="1"/>
</dbReference>
<dbReference type="Gene3D" id="3.40.30.10">
    <property type="entry name" value="Glutaredoxin"/>
    <property type="match status" value="1"/>
</dbReference>
<dbReference type="PROSITE" id="PS51352">
    <property type="entry name" value="THIOREDOXIN_2"/>
    <property type="match status" value="1"/>
</dbReference>
<reference evidence="7 8" key="1">
    <citation type="submission" date="2019-05" db="EMBL/GenBank/DDBJ databases">
        <title>Chryseobacterium sp. isolated from King George Island, maritime Antarctica.</title>
        <authorList>
            <person name="Peng X."/>
        </authorList>
    </citation>
    <scope>NUCLEOTIDE SEQUENCE [LARGE SCALE GENOMIC DNA]</scope>
    <source>
        <strain evidence="7 8">7-3A</strain>
    </source>
</reference>
<accession>A0A7M2YC69</accession>
<dbReference type="GO" id="GO:0016209">
    <property type="term" value="F:antioxidant activity"/>
    <property type="evidence" value="ECO:0007669"/>
    <property type="project" value="InterPro"/>
</dbReference>
<keyword evidence="4" id="KW-0676">Redox-active center</keyword>
<protein>
    <submittedName>
        <fullName evidence="7">TlpA family protein disulfide reductase</fullName>
    </submittedName>
</protein>
<dbReference type="AlphaFoldDB" id="A0A7M2YC69"/>
<evidence type="ECO:0000256" key="3">
    <source>
        <dbReference type="ARBA" id="ARBA00023157"/>
    </source>
</evidence>
<dbReference type="SUPFAM" id="SSF52833">
    <property type="entry name" value="Thioredoxin-like"/>
    <property type="match status" value="1"/>
</dbReference>
<keyword evidence="2" id="KW-0201">Cytochrome c-type biogenesis</keyword>
<dbReference type="EMBL" id="CP040442">
    <property type="protein sequence ID" value="QOW11042.1"/>
    <property type="molecule type" value="Genomic_DNA"/>
</dbReference>
<evidence type="ECO:0000256" key="1">
    <source>
        <dbReference type="ARBA" id="ARBA00004196"/>
    </source>
</evidence>
<dbReference type="CDD" id="cd02966">
    <property type="entry name" value="TlpA_like_family"/>
    <property type="match status" value="1"/>
</dbReference>
<feature type="chain" id="PRO_5032318564" evidence="5">
    <location>
        <begin position="18"/>
        <end position="370"/>
    </location>
</feature>